<reference evidence="1 2" key="1">
    <citation type="submission" date="2019-11" db="EMBL/GenBank/DDBJ databases">
        <title>Gordonia sp. nov., a novel actinobacterium isolated from mangrove soil in Hainan.</title>
        <authorList>
            <person name="Huang X."/>
            <person name="Xie Y."/>
            <person name="Chu X."/>
            <person name="Xiao K."/>
        </authorList>
    </citation>
    <scope>NUCLEOTIDE SEQUENCE [LARGE SCALE GENOMIC DNA]</scope>
    <source>
        <strain evidence="1 2">HNM0687</strain>
    </source>
</reference>
<dbReference type="Proteomes" id="UP000475545">
    <property type="component" value="Unassembled WGS sequence"/>
</dbReference>
<name>A0A6L7GV39_9ACTN</name>
<sequence length="69" mass="7116">MAAWGAGQVWRISADGESSCVLMAGELLPAGLVVGKKGTRFAPNSPFVLTHGGRILEIPNAVPTPRSAT</sequence>
<dbReference type="EMBL" id="WMBR01000003">
    <property type="protein sequence ID" value="MXP22398.1"/>
    <property type="molecule type" value="Genomic_DNA"/>
</dbReference>
<keyword evidence="2" id="KW-1185">Reference proteome</keyword>
<evidence type="ECO:0000313" key="1">
    <source>
        <dbReference type="EMBL" id="MXP22398.1"/>
    </source>
</evidence>
<proteinExistence type="predicted"/>
<dbReference type="AlphaFoldDB" id="A0A6L7GV39"/>
<accession>A0A6L7GV39</accession>
<protein>
    <submittedName>
        <fullName evidence="1">Uncharacterized protein</fullName>
    </submittedName>
</protein>
<evidence type="ECO:0000313" key="2">
    <source>
        <dbReference type="Proteomes" id="UP000475545"/>
    </source>
</evidence>
<comment type="caution">
    <text evidence="1">The sequence shown here is derived from an EMBL/GenBank/DDBJ whole genome shotgun (WGS) entry which is preliminary data.</text>
</comment>
<gene>
    <name evidence="1" type="ORF">GIY30_13720</name>
</gene>
<organism evidence="1 2">
    <name type="scientific">Gordonia mangrovi</name>
    <dbReference type="NCBI Taxonomy" id="2665643"/>
    <lineage>
        <taxon>Bacteria</taxon>
        <taxon>Bacillati</taxon>
        <taxon>Actinomycetota</taxon>
        <taxon>Actinomycetes</taxon>
        <taxon>Mycobacteriales</taxon>
        <taxon>Gordoniaceae</taxon>
        <taxon>Gordonia</taxon>
    </lineage>
</organism>